<comment type="similarity">
    <text evidence="2 4">Belongs to the FliE family.</text>
</comment>
<dbReference type="Pfam" id="PF02049">
    <property type="entry name" value="FliE"/>
    <property type="match status" value="1"/>
</dbReference>
<dbReference type="OrthoDB" id="9812413at2"/>
<dbReference type="EMBL" id="AAMO01000009">
    <property type="protein sequence ID" value="EAQ02011.1"/>
    <property type="molecule type" value="Genomic_DNA"/>
</dbReference>
<name>A3U128_PSEBH</name>
<dbReference type="AlphaFoldDB" id="A3U128"/>
<gene>
    <name evidence="4" type="primary">fliE</name>
    <name evidence="5" type="ORF">OB2597_20341</name>
</gene>
<organism evidence="5 6">
    <name type="scientific">Pseudooceanicola batsensis (strain ATCC BAA-863 / DSM 15984 / KCTC 12145 / HTCC2597)</name>
    <name type="common">Oceanicola batsensis</name>
    <dbReference type="NCBI Taxonomy" id="252305"/>
    <lineage>
        <taxon>Bacteria</taxon>
        <taxon>Pseudomonadati</taxon>
        <taxon>Pseudomonadota</taxon>
        <taxon>Alphaproteobacteria</taxon>
        <taxon>Rhodobacterales</taxon>
        <taxon>Paracoccaceae</taxon>
        <taxon>Pseudooceanicola</taxon>
    </lineage>
</organism>
<dbReference type="PANTHER" id="PTHR34653">
    <property type="match status" value="1"/>
</dbReference>
<evidence type="ECO:0000256" key="4">
    <source>
        <dbReference type="HAMAP-Rule" id="MF_00724"/>
    </source>
</evidence>
<dbReference type="PANTHER" id="PTHR34653:SF1">
    <property type="entry name" value="FLAGELLAR HOOK-BASAL BODY COMPLEX PROTEIN FLIE"/>
    <property type="match status" value="1"/>
</dbReference>
<evidence type="ECO:0000256" key="2">
    <source>
        <dbReference type="ARBA" id="ARBA00009272"/>
    </source>
</evidence>
<accession>A3U128</accession>
<comment type="caution">
    <text evidence="5">The sequence shown here is derived from an EMBL/GenBank/DDBJ whole genome shotgun (WGS) entry which is preliminary data.</text>
</comment>
<dbReference type="InterPro" id="IPR001624">
    <property type="entry name" value="FliE"/>
</dbReference>
<dbReference type="HAMAP" id="MF_00724">
    <property type="entry name" value="FliE"/>
    <property type="match status" value="1"/>
</dbReference>
<keyword evidence="5" id="KW-0282">Flagellum</keyword>
<dbReference type="GO" id="GO:0009425">
    <property type="term" value="C:bacterial-type flagellum basal body"/>
    <property type="evidence" value="ECO:0007669"/>
    <property type="project" value="UniProtKB-SubCell"/>
</dbReference>
<keyword evidence="6" id="KW-1185">Reference proteome</keyword>
<dbReference type="GO" id="GO:0071973">
    <property type="term" value="P:bacterial-type flagellum-dependent cell motility"/>
    <property type="evidence" value="ECO:0007669"/>
    <property type="project" value="InterPro"/>
</dbReference>
<dbReference type="HOGENOM" id="CLU_147249_2_1_5"/>
<evidence type="ECO:0000256" key="3">
    <source>
        <dbReference type="ARBA" id="ARBA00023143"/>
    </source>
</evidence>
<evidence type="ECO:0000256" key="1">
    <source>
        <dbReference type="ARBA" id="ARBA00004117"/>
    </source>
</evidence>
<dbReference type="STRING" id="252305.OB2597_20341"/>
<sequence>MDKLITTGLVNSAYGSSSRLQGGPGQLAGAAGDADKVNFAELVRDAAQGSMQTIREAEQVQQAGMVGENVSAQQVVEATLEMETTLRLAVSVRDRLVEAYQQIMQMPI</sequence>
<keyword evidence="3 4" id="KW-0975">Bacterial flagellum</keyword>
<keyword evidence="5" id="KW-0966">Cell projection</keyword>
<dbReference type="RefSeq" id="WP_009804011.1">
    <property type="nucleotide sequence ID" value="NZ_AAMO01000009.1"/>
</dbReference>
<protein>
    <recommendedName>
        <fullName evidence="4">Flagellar hook-basal body complex protein FliE</fullName>
    </recommendedName>
</protein>
<dbReference type="GO" id="GO:0005198">
    <property type="term" value="F:structural molecule activity"/>
    <property type="evidence" value="ECO:0007669"/>
    <property type="project" value="InterPro"/>
</dbReference>
<evidence type="ECO:0000313" key="5">
    <source>
        <dbReference type="EMBL" id="EAQ02011.1"/>
    </source>
</evidence>
<proteinExistence type="inferred from homology"/>
<reference evidence="5 6" key="1">
    <citation type="journal article" date="2010" name="J. Bacteriol.">
        <title>Genome sequences of Oceanicola granulosus HTCC2516(T) and Oceanicola batsensis HTCC2597(TDelta).</title>
        <authorList>
            <person name="Thrash J.C."/>
            <person name="Cho J.C."/>
            <person name="Vergin K.L."/>
            <person name="Giovannoni S.J."/>
        </authorList>
    </citation>
    <scope>NUCLEOTIDE SEQUENCE [LARGE SCALE GENOMIC DNA]</scope>
    <source>
        <strain evidence="6">ATCC BAA-863 / DSM 15984 / KCTC 12145 / HTCC2597</strain>
    </source>
</reference>
<evidence type="ECO:0000313" key="6">
    <source>
        <dbReference type="Proteomes" id="UP000004318"/>
    </source>
</evidence>
<keyword evidence="5" id="KW-0969">Cilium</keyword>
<dbReference type="Proteomes" id="UP000004318">
    <property type="component" value="Unassembled WGS sequence"/>
</dbReference>
<dbReference type="GO" id="GO:0003774">
    <property type="term" value="F:cytoskeletal motor activity"/>
    <property type="evidence" value="ECO:0007669"/>
    <property type="project" value="InterPro"/>
</dbReference>
<comment type="subcellular location">
    <subcellularLocation>
        <location evidence="1 4">Bacterial flagellum basal body</location>
    </subcellularLocation>
</comment>